<comment type="subcellular location">
    <subcellularLocation>
        <location evidence="1">Cell membrane</location>
        <topology evidence="1">Multi-pass membrane protein</topology>
    </subcellularLocation>
</comment>
<evidence type="ECO:0000256" key="2">
    <source>
        <dbReference type="ARBA" id="ARBA00022448"/>
    </source>
</evidence>
<evidence type="ECO:0000313" key="11">
    <source>
        <dbReference type="EMBL" id="BAQ68271.1"/>
    </source>
</evidence>
<evidence type="ECO:0000313" key="12">
    <source>
        <dbReference type="Proteomes" id="UP000064912"/>
    </source>
</evidence>
<dbReference type="Pfam" id="PF02386">
    <property type="entry name" value="TrkH"/>
    <property type="match status" value="1"/>
</dbReference>
<evidence type="ECO:0000256" key="1">
    <source>
        <dbReference type="ARBA" id="ARBA00004651"/>
    </source>
</evidence>
<feature type="transmembrane region" description="Helical" evidence="10">
    <location>
        <begin position="77"/>
        <end position="103"/>
    </location>
</feature>
<feature type="transmembrane region" description="Helical" evidence="10">
    <location>
        <begin position="312"/>
        <end position="330"/>
    </location>
</feature>
<feature type="transmembrane region" description="Helical" evidence="10">
    <location>
        <begin position="351"/>
        <end position="372"/>
    </location>
</feature>
<evidence type="ECO:0000256" key="6">
    <source>
        <dbReference type="ARBA" id="ARBA00022958"/>
    </source>
</evidence>
<sequence length="445" mass="47670">MAPFAALRSGRFLPPPLALMLIYAALIAAGTLLLKLPVARTVAMSWSDLAFTATSAVTVTGLAVRDTGSEFTLFGQAVILVLIQLGGLGLMTFAVLILTMLGLPVGITHRQYLREDLNQTSMSGLIRLTRTILRFVLVCEAAGAALLAVVFVPEFGWGDGLWASLFHAVSAFNNAGFALYPDSLSAWVGHPVVNLTVPALLILGGLGFTVIADMQRRTGWRGYTVHTKLMLVGTLALLVWSTASFAALEWHNPATLGQFDRLSTRLWASWFQAATTRTAGFNTVDIGGLTQATTLIFMTLMVVGAGSTSTGGGIKVTTFIMLLLATYSFFRRHTAIDVFGRRLGAEQIMKVLALSMVSMLTVLVALFVLMLFHEGDFLDIAFETVSAFGTVGLSRGITGDLDTGGRAVLMLVMFLGRVGPLTLGFLLAVRHPRRVSYPAGTVYLG</sequence>
<dbReference type="EC" id="3.6.3.14" evidence="11"/>
<dbReference type="eggNOG" id="COG0168">
    <property type="taxonomic scope" value="Bacteria"/>
</dbReference>
<evidence type="ECO:0000256" key="3">
    <source>
        <dbReference type="ARBA" id="ARBA00022475"/>
    </source>
</evidence>
<keyword evidence="11" id="KW-0378">Hydrolase</keyword>
<feature type="transmembrane region" description="Helical" evidence="10">
    <location>
        <begin position="132"/>
        <end position="152"/>
    </location>
</feature>
<keyword evidence="6" id="KW-0630">Potassium</keyword>
<evidence type="ECO:0000256" key="5">
    <source>
        <dbReference type="ARBA" id="ARBA00022692"/>
    </source>
</evidence>
<keyword evidence="8" id="KW-0406">Ion transport</keyword>
<dbReference type="RefSeq" id="WP_042463425.1">
    <property type="nucleotide sequence ID" value="NZ_CP015421.1"/>
</dbReference>
<keyword evidence="7 10" id="KW-1133">Transmembrane helix</keyword>
<dbReference type="PANTHER" id="PTHR32024">
    <property type="entry name" value="TRK SYSTEM POTASSIUM UPTAKE PROTEIN TRKG-RELATED"/>
    <property type="match status" value="1"/>
</dbReference>
<dbReference type="PATRIC" id="fig|35806.4.peg.1135"/>
<name>A0A0D6AZU9_RHOSU</name>
<reference evidence="11 12" key="1">
    <citation type="submission" date="2015-02" db="EMBL/GenBank/DDBJ databases">
        <title>Genome sequene of Rhodovulum sulfidophilum DSM 2351.</title>
        <authorList>
            <person name="Nagao N."/>
        </authorList>
    </citation>
    <scope>NUCLEOTIDE SEQUENCE [LARGE SCALE GENOMIC DNA]</scope>
    <source>
        <strain evidence="11 12">DSM 2351</strain>
    </source>
</reference>
<dbReference type="PANTHER" id="PTHR32024:SF1">
    <property type="entry name" value="KTR SYSTEM POTASSIUM UPTAKE PROTEIN B"/>
    <property type="match status" value="1"/>
</dbReference>
<keyword evidence="2" id="KW-0813">Transport</keyword>
<protein>
    <submittedName>
        <fullName evidence="11">V-type sodium ATP synthase subunit J (Na(+)-translocating ATPase subunit J)</fullName>
        <ecNumber evidence="11">3.6.3.14</ecNumber>
    </submittedName>
</protein>
<keyword evidence="9 10" id="KW-0472">Membrane</keyword>
<feature type="transmembrane region" description="Helical" evidence="10">
    <location>
        <begin position="229"/>
        <end position="248"/>
    </location>
</feature>
<feature type="transmembrane region" description="Helical" evidence="10">
    <location>
        <begin position="12"/>
        <end position="34"/>
    </location>
</feature>
<dbReference type="KEGG" id="rsu:NHU_01107"/>
<gene>
    <name evidence="11" type="ORF">NHU_01107</name>
</gene>
<organism evidence="11 12">
    <name type="scientific">Rhodovulum sulfidophilum</name>
    <name type="common">Rhodobacter sulfidophilus</name>
    <dbReference type="NCBI Taxonomy" id="35806"/>
    <lineage>
        <taxon>Bacteria</taxon>
        <taxon>Pseudomonadati</taxon>
        <taxon>Pseudomonadota</taxon>
        <taxon>Alphaproteobacteria</taxon>
        <taxon>Rhodobacterales</taxon>
        <taxon>Paracoccaceae</taxon>
        <taxon>Rhodovulum</taxon>
    </lineage>
</organism>
<dbReference type="GO" id="GO:0015379">
    <property type="term" value="F:potassium:chloride symporter activity"/>
    <property type="evidence" value="ECO:0007669"/>
    <property type="project" value="InterPro"/>
</dbReference>
<dbReference type="GeneID" id="93540792"/>
<dbReference type="EMBL" id="AP014800">
    <property type="protein sequence ID" value="BAQ68271.1"/>
    <property type="molecule type" value="Genomic_DNA"/>
</dbReference>
<dbReference type="NCBIfam" id="TIGR00933">
    <property type="entry name" value="2a38"/>
    <property type="match status" value="1"/>
</dbReference>
<proteinExistence type="predicted"/>
<keyword evidence="4" id="KW-0633">Potassium transport</keyword>
<feature type="transmembrane region" description="Helical" evidence="10">
    <location>
        <begin position="407"/>
        <end position="429"/>
    </location>
</feature>
<keyword evidence="3" id="KW-1003">Cell membrane</keyword>
<keyword evidence="5 10" id="KW-0812">Transmembrane</keyword>
<dbReference type="GO" id="GO:0016787">
    <property type="term" value="F:hydrolase activity"/>
    <property type="evidence" value="ECO:0007669"/>
    <property type="project" value="UniProtKB-KW"/>
</dbReference>
<evidence type="ECO:0000256" key="4">
    <source>
        <dbReference type="ARBA" id="ARBA00022538"/>
    </source>
</evidence>
<feature type="transmembrane region" description="Helical" evidence="10">
    <location>
        <begin position="46"/>
        <end position="65"/>
    </location>
</feature>
<dbReference type="AlphaFoldDB" id="A0A0D6AZU9"/>
<accession>A0A0D6AZU9</accession>
<dbReference type="InterPro" id="IPR003445">
    <property type="entry name" value="Cat_transpt"/>
</dbReference>
<evidence type="ECO:0000256" key="10">
    <source>
        <dbReference type="SAM" id="Phobius"/>
    </source>
</evidence>
<evidence type="ECO:0000256" key="9">
    <source>
        <dbReference type="ARBA" id="ARBA00023136"/>
    </source>
</evidence>
<feature type="transmembrane region" description="Helical" evidence="10">
    <location>
        <begin position="187"/>
        <end position="208"/>
    </location>
</feature>
<dbReference type="Proteomes" id="UP000064912">
    <property type="component" value="Chromosome"/>
</dbReference>
<dbReference type="GO" id="GO:0005886">
    <property type="term" value="C:plasma membrane"/>
    <property type="evidence" value="ECO:0007669"/>
    <property type="project" value="UniProtKB-SubCell"/>
</dbReference>
<evidence type="ECO:0000256" key="8">
    <source>
        <dbReference type="ARBA" id="ARBA00023065"/>
    </source>
</evidence>
<evidence type="ECO:0000256" key="7">
    <source>
        <dbReference type="ARBA" id="ARBA00022989"/>
    </source>
</evidence>
<dbReference type="InterPro" id="IPR004772">
    <property type="entry name" value="TrkH"/>
</dbReference>